<name>A0A5D8QBE6_9THEO</name>
<gene>
    <name evidence="1" type="ORF">FWJ32_08990</name>
</gene>
<keyword evidence="2" id="KW-1185">Reference proteome</keyword>
<dbReference type="AlphaFoldDB" id="A0A5D8QBE6"/>
<comment type="caution">
    <text evidence="1">The sequence shown here is derived from an EMBL/GenBank/DDBJ whole genome shotgun (WGS) entry which is preliminary data.</text>
</comment>
<evidence type="ECO:0000313" key="2">
    <source>
        <dbReference type="Proteomes" id="UP000322976"/>
    </source>
</evidence>
<evidence type="ECO:0000313" key="1">
    <source>
        <dbReference type="EMBL" id="TZE81469.1"/>
    </source>
</evidence>
<dbReference type="EMBL" id="VTPS01000013">
    <property type="protein sequence ID" value="TZE81469.1"/>
    <property type="molecule type" value="Genomic_DNA"/>
</dbReference>
<protein>
    <submittedName>
        <fullName evidence="1">Uncharacterized protein</fullName>
    </submittedName>
</protein>
<proteinExistence type="predicted"/>
<reference evidence="1 2" key="1">
    <citation type="submission" date="2019-08" db="EMBL/GenBank/DDBJ databases">
        <title>Calorimonas adulescens gen. nov., sp. nov., an anaerobic thermophilic bacterium from Sakhalin hot spring.</title>
        <authorList>
            <person name="Khomyakova M.A."/>
            <person name="Merkel A.Y."/>
            <person name="Novikov A."/>
            <person name="Bonch-Osmolovskaya E.A."/>
            <person name="Slobodkin A.I."/>
        </authorList>
    </citation>
    <scope>NUCLEOTIDE SEQUENCE [LARGE SCALE GENOMIC DNA]</scope>
    <source>
        <strain evidence="1 2">A05MB</strain>
    </source>
</reference>
<sequence>MRISNFLHMPAGEVKNRATIMGSVDIGRLPGVVKVTMLVPGKKLREIDLGLYRMAYETYREFIEE</sequence>
<organism evidence="1 2">
    <name type="scientific">Calorimonas adulescens</name>
    <dbReference type="NCBI Taxonomy" id="2606906"/>
    <lineage>
        <taxon>Bacteria</taxon>
        <taxon>Bacillati</taxon>
        <taxon>Bacillota</taxon>
        <taxon>Clostridia</taxon>
        <taxon>Thermoanaerobacterales</taxon>
        <taxon>Thermoanaerobacteraceae</taxon>
        <taxon>Calorimonas</taxon>
    </lineage>
</organism>
<accession>A0A5D8QBE6</accession>
<dbReference type="Proteomes" id="UP000322976">
    <property type="component" value="Unassembled WGS sequence"/>
</dbReference>